<keyword evidence="6 10" id="KW-0378">Hydrolase</keyword>
<feature type="binding site" evidence="10">
    <location>
        <position position="122"/>
    </location>
    <ligand>
        <name>substrate</name>
    </ligand>
</feature>
<dbReference type="SUPFAM" id="SSF56300">
    <property type="entry name" value="Metallo-dependent phosphatases"/>
    <property type="match status" value="1"/>
</dbReference>
<dbReference type="NCBIfam" id="TIGR01854">
    <property type="entry name" value="lipid_A_lpxH"/>
    <property type="match status" value="1"/>
</dbReference>
<comment type="caution">
    <text evidence="12">The sequence shown here is derived from an EMBL/GenBank/DDBJ whole genome shotgun (WGS) entry which is preliminary data.</text>
</comment>
<feature type="binding site" evidence="10">
    <location>
        <position position="10"/>
    </location>
    <ligand>
        <name>Mn(2+)</name>
        <dbReference type="ChEBI" id="CHEBI:29035"/>
        <label>1</label>
    </ligand>
</feature>
<dbReference type="GO" id="GO:0009245">
    <property type="term" value="P:lipid A biosynthetic process"/>
    <property type="evidence" value="ECO:0007669"/>
    <property type="project" value="UniProtKB-UniRule"/>
</dbReference>
<feature type="domain" description="Calcineurin-like phosphoesterase" evidence="11">
    <location>
        <begin position="1"/>
        <end position="199"/>
    </location>
</feature>
<dbReference type="HAMAP" id="MF_00575">
    <property type="entry name" value="LpxH"/>
    <property type="match status" value="1"/>
</dbReference>
<dbReference type="CDD" id="cd07398">
    <property type="entry name" value="MPP_YbbF-LpxH"/>
    <property type="match status" value="1"/>
</dbReference>
<keyword evidence="9 10" id="KW-0464">Manganese</keyword>
<organism evidence="12 13">
    <name type="scientific">Proteobacteria bacterium 228</name>
    <dbReference type="NCBI Taxonomy" id="2083153"/>
    <lineage>
        <taxon>Bacteria</taxon>
        <taxon>Pseudomonadati</taxon>
        <taxon>Pseudomonadota</taxon>
    </lineage>
</organism>
<sequence>MSILFISDLHLQPNRPDITQGLLDLLEQEKAALEQLYILGDLFEYWIGDDGIQPWQAPVLQALKSLSDGGCQVFFQHGNRDFLIGERFAALTGATLLPEEFLTTLYGVPTLLMHGDSLCTRDAAYMAFRQQTRSPAWIGQVLAMPLTDRVKLAQSLRDQSKMAGQTKSESIMDVTPEEVDNALLRHQATVMIHGHTHRPDRHPIILEHRPHERIVLGDWDSRGWGLWIDSSNPADWQLRSFQLPAQTA</sequence>
<evidence type="ECO:0000259" key="11">
    <source>
        <dbReference type="Pfam" id="PF00149"/>
    </source>
</evidence>
<feature type="binding site" evidence="10">
    <location>
        <position position="195"/>
    </location>
    <ligand>
        <name>Mn(2+)</name>
        <dbReference type="ChEBI" id="CHEBI:29035"/>
        <label>2</label>
    </ligand>
</feature>
<evidence type="ECO:0000256" key="4">
    <source>
        <dbReference type="ARBA" id="ARBA00022556"/>
    </source>
</evidence>
<feature type="binding site" evidence="10">
    <location>
        <position position="197"/>
    </location>
    <ligand>
        <name>Mn(2+)</name>
        <dbReference type="ChEBI" id="CHEBI:29035"/>
        <label>1</label>
    </ligand>
</feature>
<comment type="subcellular location">
    <subcellularLocation>
        <location evidence="10">Cell inner membrane</location>
        <topology evidence="10">Peripheral membrane protein</topology>
        <orientation evidence="10">Cytoplasmic side</orientation>
    </subcellularLocation>
</comment>
<proteinExistence type="inferred from homology"/>
<feature type="binding site" evidence="10">
    <location>
        <position position="195"/>
    </location>
    <ligand>
        <name>substrate</name>
    </ligand>
</feature>
<dbReference type="Pfam" id="PF00149">
    <property type="entry name" value="Metallophos"/>
    <property type="match status" value="1"/>
</dbReference>
<dbReference type="UniPathway" id="UPA00359">
    <property type="reaction ID" value="UER00480"/>
</dbReference>
<keyword evidence="5 10" id="KW-0479">Metal-binding</keyword>
<feature type="binding site" evidence="10">
    <location>
        <position position="8"/>
    </location>
    <ligand>
        <name>Mn(2+)</name>
        <dbReference type="ChEBI" id="CHEBI:29035"/>
        <label>1</label>
    </ligand>
</feature>
<evidence type="ECO:0000256" key="2">
    <source>
        <dbReference type="ARBA" id="ARBA00022516"/>
    </source>
</evidence>
<dbReference type="GO" id="GO:0008758">
    <property type="term" value="F:UDP-2,3-diacylglucosamine hydrolase activity"/>
    <property type="evidence" value="ECO:0007669"/>
    <property type="project" value="UniProtKB-UniRule"/>
</dbReference>
<evidence type="ECO:0000256" key="6">
    <source>
        <dbReference type="ARBA" id="ARBA00022801"/>
    </source>
</evidence>
<comment type="pathway">
    <text evidence="10">Glycolipid biosynthesis; lipid IV(A) biosynthesis; lipid IV(A) from (3R)-3-hydroxytetradecanoyl-[acyl-carrier-protein] and UDP-N-acetyl-alpha-D-glucosamine: step 4/6.</text>
</comment>
<dbReference type="Gene3D" id="3.60.21.10">
    <property type="match status" value="1"/>
</dbReference>
<evidence type="ECO:0000256" key="1">
    <source>
        <dbReference type="ARBA" id="ARBA00022475"/>
    </source>
</evidence>
<evidence type="ECO:0000256" key="10">
    <source>
        <dbReference type="HAMAP-Rule" id="MF_00575"/>
    </source>
</evidence>
<name>A0A2S5KQR6_9PROT</name>
<gene>
    <name evidence="10" type="primary">lpxH</name>
    <name evidence="12" type="ORF">C4K68_12340</name>
</gene>
<dbReference type="InterPro" id="IPR029052">
    <property type="entry name" value="Metallo-depent_PP-like"/>
</dbReference>
<keyword evidence="2 10" id="KW-0444">Lipid biosynthesis</keyword>
<evidence type="ECO:0000313" key="13">
    <source>
        <dbReference type="Proteomes" id="UP000238196"/>
    </source>
</evidence>
<evidence type="ECO:0000256" key="9">
    <source>
        <dbReference type="ARBA" id="ARBA00023211"/>
    </source>
</evidence>
<evidence type="ECO:0000256" key="3">
    <source>
        <dbReference type="ARBA" id="ARBA00022519"/>
    </source>
</evidence>
<evidence type="ECO:0000313" key="12">
    <source>
        <dbReference type="EMBL" id="PPC77191.1"/>
    </source>
</evidence>
<feature type="binding site" evidence="10">
    <location>
        <position position="114"/>
    </location>
    <ligand>
        <name>Mn(2+)</name>
        <dbReference type="ChEBI" id="CHEBI:29035"/>
        <label>2</label>
    </ligand>
</feature>
<dbReference type="NCBIfam" id="NF003743">
    <property type="entry name" value="PRK05340.1"/>
    <property type="match status" value="1"/>
</dbReference>
<dbReference type="EMBL" id="PRLP01000035">
    <property type="protein sequence ID" value="PPC77191.1"/>
    <property type="molecule type" value="Genomic_DNA"/>
</dbReference>
<keyword evidence="7 10" id="KW-0443">Lipid metabolism</keyword>
<protein>
    <recommendedName>
        <fullName evidence="10">UDP-2,3-diacylglucosamine hydrolase</fullName>
        <ecNumber evidence="10">3.6.1.54</ecNumber>
    </recommendedName>
    <alternativeName>
        <fullName evidence="10">UDP-2,3-diacylglucosamine diphosphatase</fullName>
    </alternativeName>
</protein>
<comment type="caution">
    <text evidence="10">Lacks conserved residue(s) required for the propagation of feature annotation.</text>
</comment>
<evidence type="ECO:0000256" key="5">
    <source>
        <dbReference type="ARBA" id="ARBA00022723"/>
    </source>
</evidence>
<evidence type="ECO:0000256" key="7">
    <source>
        <dbReference type="ARBA" id="ARBA00023098"/>
    </source>
</evidence>
<reference evidence="12 13" key="1">
    <citation type="submission" date="2018-02" db="EMBL/GenBank/DDBJ databases">
        <title>novel marine gammaproteobacteria from coastal saline agro ecosystem.</title>
        <authorList>
            <person name="Krishnan R."/>
            <person name="Ramesh Kumar N."/>
        </authorList>
    </citation>
    <scope>NUCLEOTIDE SEQUENCE [LARGE SCALE GENOMIC DNA]</scope>
    <source>
        <strain evidence="12 13">228</strain>
    </source>
</reference>
<feature type="binding site" evidence="10">
    <location>
        <begin position="79"/>
        <end position="80"/>
    </location>
    <ligand>
        <name>substrate</name>
    </ligand>
</feature>
<dbReference type="GO" id="GO:0019897">
    <property type="term" value="C:extrinsic component of plasma membrane"/>
    <property type="evidence" value="ECO:0007669"/>
    <property type="project" value="UniProtKB-UniRule"/>
</dbReference>
<dbReference type="InterPro" id="IPR043461">
    <property type="entry name" value="LpxH-like"/>
</dbReference>
<dbReference type="PANTHER" id="PTHR34990">
    <property type="entry name" value="UDP-2,3-DIACYLGLUCOSAMINE HYDROLASE-RELATED"/>
    <property type="match status" value="1"/>
</dbReference>
<comment type="cofactor">
    <cofactor evidence="10">
        <name>Mn(2+)</name>
        <dbReference type="ChEBI" id="CHEBI:29035"/>
    </cofactor>
    <text evidence="10">Binds 2 Mn(2+) ions per subunit in a binuclear metal center.</text>
</comment>
<comment type="catalytic activity">
    <reaction evidence="10">
        <text>UDP-2-N,3-O-bis[(3R)-3-hydroxytetradecanoyl]-alpha-D-glucosamine + H2O = 2-N,3-O-bis[(3R)-3-hydroxytetradecanoyl]-alpha-D-glucosaminyl 1-phosphate + UMP + 2 H(+)</text>
        <dbReference type="Rhea" id="RHEA:25213"/>
        <dbReference type="ChEBI" id="CHEBI:15377"/>
        <dbReference type="ChEBI" id="CHEBI:15378"/>
        <dbReference type="ChEBI" id="CHEBI:57865"/>
        <dbReference type="ChEBI" id="CHEBI:57957"/>
        <dbReference type="ChEBI" id="CHEBI:78847"/>
        <dbReference type="EC" id="3.6.1.54"/>
    </reaction>
</comment>
<comment type="function">
    <text evidence="10">Hydrolyzes the pyrophosphate bond of UDP-2,3-diacylglucosamine to yield 2,3-diacylglucosamine 1-phosphate (lipid X) and UMP by catalyzing the attack of water at the alpha-P atom. Involved in the biosynthesis of lipid A, a phosphorylated glycolipid that anchors the lipopolysaccharide to the outer membrane of the cell.</text>
</comment>
<keyword evidence="4 10" id="KW-0441">Lipid A biosynthesis</keyword>
<feature type="binding site" evidence="10">
    <location>
        <position position="41"/>
    </location>
    <ligand>
        <name>Mn(2+)</name>
        <dbReference type="ChEBI" id="CHEBI:29035"/>
        <label>2</label>
    </ligand>
</feature>
<dbReference type="PANTHER" id="PTHR34990:SF1">
    <property type="entry name" value="UDP-2,3-DIACYLGLUCOSAMINE HYDROLASE"/>
    <property type="match status" value="1"/>
</dbReference>
<dbReference type="Proteomes" id="UP000238196">
    <property type="component" value="Unassembled WGS sequence"/>
</dbReference>
<dbReference type="InterPro" id="IPR010138">
    <property type="entry name" value="UDP-diacylglucosamine_Hdrlase"/>
</dbReference>
<dbReference type="OrthoDB" id="5293204at2"/>
<feature type="binding site" evidence="10">
    <location>
        <position position="160"/>
    </location>
    <ligand>
        <name>substrate</name>
    </ligand>
</feature>
<evidence type="ECO:0000256" key="8">
    <source>
        <dbReference type="ARBA" id="ARBA00023136"/>
    </source>
</evidence>
<feature type="binding site" evidence="10">
    <location>
        <position position="167"/>
    </location>
    <ligand>
        <name>substrate</name>
    </ligand>
</feature>
<comment type="similarity">
    <text evidence="10">Belongs to the LpxH family.</text>
</comment>
<dbReference type="GO" id="GO:0030145">
    <property type="term" value="F:manganese ion binding"/>
    <property type="evidence" value="ECO:0007669"/>
    <property type="project" value="UniProtKB-UniRule"/>
</dbReference>
<feature type="binding site" evidence="10">
    <location>
        <position position="41"/>
    </location>
    <ligand>
        <name>Mn(2+)</name>
        <dbReference type="ChEBI" id="CHEBI:29035"/>
        <label>1</label>
    </ligand>
</feature>
<feature type="binding site" evidence="10">
    <location>
        <position position="79"/>
    </location>
    <ligand>
        <name>Mn(2+)</name>
        <dbReference type="ChEBI" id="CHEBI:29035"/>
        <label>2</label>
    </ligand>
</feature>
<keyword evidence="8 10" id="KW-0472">Membrane</keyword>
<accession>A0A2S5KQR6</accession>
<keyword evidence="1 10" id="KW-1003">Cell membrane</keyword>
<dbReference type="GO" id="GO:0005737">
    <property type="term" value="C:cytoplasm"/>
    <property type="evidence" value="ECO:0007669"/>
    <property type="project" value="InterPro"/>
</dbReference>
<dbReference type="InterPro" id="IPR004843">
    <property type="entry name" value="Calcineurin-like_PHP"/>
</dbReference>
<keyword evidence="3 10" id="KW-0997">Cell inner membrane</keyword>
<dbReference type="EC" id="3.6.1.54" evidence="10"/>
<dbReference type="AlphaFoldDB" id="A0A2S5KQR6"/>